<proteinExistence type="predicted"/>
<feature type="compositionally biased region" description="Basic and acidic residues" evidence="1">
    <location>
        <begin position="139"/>
        <end position="154"/>
    </location>
</feature>
<gene>
    <name evidence="2" type="ORF">M422DRAFT_248346</name>
</gene>
<feature type="compositionally biased region" description="Polar residues" evidence="1">
    <location>
        <begin position="64"/>
        <end position="79"/>
    </location>
</feature>
<feature type="compositionally biased region" description="Polar residues" evidence="1">
    <location>
        <begin position="16"/>
        <end position="27"/>
    </location>
</feature>
<sequence>MITAEEPPSVPPTAVDYSTNTTRTTGPSRVPKRLTKPISSIKISLSLLGSLPPKRHVQVAAQCAASSTPSIQEIPSPSASKRRNGVSNPAKRHRTEGKTTKEKTAKKTGSVTKHNNLSHSSIIKQSRRNLSQQNTLLETAHDADSESEHTMPRK</sequence>
<feature type="region of interest" description="Disordered" evidence="1">
    <location>
        <begin position="60"/>
        <end position="154"/>
    </location>
</feature>
<dbReference type="EMBL" id="KN837100">
    <property type="protein sequence ID" value="KIJ47782.1"/>
    <property type="molecule type" value="Genomic_DNA"/>
</dbReference>
<keyword evidence="3" id="KW-1185">Reference proteome</keyword>
<name>A0A0C9VVQ9_SPHS4</name>
<feature type="region of interest" description="Disordered" evidence="1">
    <location>
        <begin position="1"/>
        <end position="35"/>
    </location>
</feature>
<reference evidence="2 3" key="1">
    <citation type="submission" date="2014-06" db="EMBL/GenBank/DDBJ databases">
        <title>Evolutionary Origins and Diversification of the Mycorrhizal Mutualists.</title>
        <authorList>
            <consortium name="DOE Joint Genome Institute"/>
            <consortium name="Mycorrhizal Genomics Consortium"/>
            <person name="Kohler A."/>
            <person name="Kuo A."/>
            <person name="Nagy L.G."/>
            <person name="Floudas D."/>
            <person name="Copeland A."/>
            <person name="Barry K.W."/>
            <person name="Cichocki N."/>
            <person name="Veneault-Fourrey C."/>
            <person name="LaButti K."/>
            <person name="Lindquist E.A."/>
            <person name="Lipzen A."/>
            <person name="Lundell T."/>
            <person name="Morin E."/>
            <person name="Murat C."/>
            <person name="Riley R."/>
            <person name="Ohm R."/>
            <person name="Sun H."/>
            <person name="Tunlid A."/>
            <person name="Henrissat B."/>
            <person name="Grigoriev I.V."/>
            <person name="Hibbett D.S."/>
            <person name="Martin F."/>
        </authorList>
    </citation>
    <scope>NUCLEOTIDE SEQUENCE [LARGE SCALE GENOMIC DNA]</scope>
    <source>
        <strain evidence="2 3">SS14</strain>
    </source>
</reference>
<protein>
    <submittedName>
        <fullName evidence="2">Uncharacterized protein</fullName>
    </submittedName>
</protein>
<dbReference type="AlphaFoldDB" id="A0A0C9VVQ9"/>
<accession>A0A0C9VVQ9</accession>
<evidence type="ECO:0000313" key="2">
    <source>
        <dbReference type="EMBL" id="KIJ47782.1"/>
    </source>
</evidence>
<evidence type="ECO:0000313" key="3">
    <source>
        <dbReference type="Proteomes" id="UP000054279"/>
    </source>
</evidence>
<dbReference type="Proteomes" id="UP000054279">
    <property type="component" value="Unassembled WGS sequence"/>
</dbReference>
<feature type="compositionally biased region" description="Basic residues" evidence="1">
    <location>
        <begin position="80"/>
        <end position="95"/>
    </location>
</feature>
<evidence type="ECO:0000256" key="1">
    <source>
        <dbReference type="SAM" id="MobiDB-lite"/>
    </source>
</evidence>
<feature type="compositionally biased region" description="Polar residues" evidence="1">
    <location>
        <begin position="110"/>
        <end position="137"/>
    </location>
</feature>
<dbReference type="HOGENOM" id="CLU_1705370_0_0_1"/>
<organism evidence="2 3">
    <name type="scientific">Sphaerobolus stellatus (strain SS14)</name>
    <dbReference type="NCBI Taxonomy" id="990650"/>
    <lineage>
        <taxon>Eukaryota</taxon>
        <taxon>Fungi</taxon>
        <taxon>Dikarya</taxon>
        <taxon>Basidiomycota</taxon>
        <taxon>Agaricomycotina</taxon>
        <taxon>Agaricomycetes</taxon>
        <taxon>Phallomycetidae</taxon>
        <taxon>Geastrales</taxon>
        <taxon>Sphaerobolaceae</taxon>
        <taxon>Sphaerobolus</taxon>
    </lineage>
</organism>
<feature type="compositionally biased region" description="Basic and acidic residues" evidence="1">
    <location>
        <begin position="96"/>
        <end position="105"/>
    </location>
</feature>